<dbReference type="Proteomes" id="UP000273054">
    <property type="component" value="Segment"/>
</dbReference>
<organism evidence="2">
    <name type="scientific">Brazilian cedratvirus IHUMI</name>
    <dbReference type="NCBI Taxonomy" id="2126980"/>
    <lineage>
        <taxon>Viruses</taxon>
        <taxon>Pithoviruses</taxon>
        <taxon>Orthocedratvirinae</taxon>
        <taxon>Alphacedratvirus</taxon>
        <taxon>Alphacedratvirus brasiliense</taxon>
    </lineage>
</organism>
<feature type="non-terminal residue" evidence="2">
    <location>
        <position position="54"/>
    </location>
</feature>
<name>A0A2R8FEM4_9VIRU</name>
<protein>
    <submittedName>
        <fullName evidence="2">Transmembrane domain-containing protein</fullName>
    </submittedName>
</protein>
<keyword evidence="1" id="KW-0175">Coiled coil</keyword>
<sequence length="54" mass="6515">MLDTLIIVVVFVLSYFSLVRKSSKDRQTLLLDRLERYLDKVEAKERKKNKKEEE</sequence>
<gene>
    <name evidence="2" type="ORF">BRZCDTV_322</name>
</gene>
<feature type="coiled-coil region" evidence="1">
    <location>
        <begin position="24"/>
        <end position="54"/>
    </location>
</feature>
<keyword evidence="2" id="KW-0472">Membrane</keyword>
<keyword evidence="3" id="KW-1185">Reference proteome</keyword>
<accession>A0A2R8FEM4</accession>
<keyword evidence="2" id="KW-0812">Transmembrane</keyword>
<evidence type="ECO:0000313" key="2">
    <source>
        <dbReference type="EMBL" id="SPN79406.1"/>
    </source>
</evidence>
<evidence type="ECO:0000313" key="3">
    <source>
        <dbReference type="Proteomes" id="UP000273054"/>
    </source>
</evidence>
<reference evidence="2" key="1">
    <citation type="submission" date="2018-03" db="EMBL/GenBank/DDBJ databases">
        <authorList>
            <consortium name="Urmite Genomes"/>
        </authorList>
    </citation>
    <scope>NUCLEOTIDE SEQUENCE [LARGE SCALE GENOMIC DNA]</scope>
    <source>
        <strain evidence="2">IHUMI-27.7</strain>
    </source>
</reference>
<dbReference type="EMBL" id="LT994651">
    <property type="protein sequence ID" value="SPN79406.1"/>
    <property type="molecule type" value="Genomic_DNA"/>
</dbReference>
<proteinExistence type="predicted"/>
<evidence type="ECO:0000256" key="1">
    <source>
        <dbReference type="SAM" id="Coils"/>
    </source>
</evidence>